<proteinExistence type="predicted"/>
<reference evidence="2" key="1">
    <citation type="journal article" date="2011" name="PLoS Genet.">
        <title>Genomic analysis of the necrotrophic fungal pathogens Sclerotinia sclerotiorum and Botrytis cinerea.</title>
        <authorList>
            <person name="Amselem J."/>
            <person name="Cuomo C.A."/>
            <person name="van Kan J.A."/>
            <person name="Viaud M."/>
            <person name="Benito E.P."/>
            <person name="Couloux A."/>
            <person name="Coutinho P.M."/>
            <person name="de Vries R.P."/>
            <person name="Dyer P.S."/>
            <person name="Fillinger S."/>
            <person name="Fournier E."/>
            <person name="Gout L."/>
            <person name="Hahn M."/>
            <person name="Kohn L."/>
            <person name="Lapalu N."/>
            <person name="Plummer K.M."/>
            <person name="Pradier J.M."/>
            <person name="Quevillon E."/>
            <person name="Sharon A."/>
            <person name="Simon A."/>
            <person name="ten Have A."/>
            <person name="Tudzynski B."/>
            <person name="Tudzynski P."/>
            <person name="Wincker P."/>
            <person name="Andrew M."/>
            <person name="Anthouard V."/>
            <person name="Beever R.E."/>
            <person name="Beffa R."/>
            <person name="Benoit I."/>
            <person name="Bouzid O."/>
            <person name="Brault B."/>
            <person name="Chen Z."/>
            <person name="Choquer M."/>
            <person name="Collemare J."/>
            <person name="Cotton P."/>
            <person name="Danchin E.G."/>
            <person name="Da Silva C."/>
            <person name="Gautier A."/>
            <person name="Giraud C."/>
            <person name="Giraud T."/>
            <person name="Gonzalez C."/>
            <person name="Grossetete S."/>
            <person name="Guldener U."/>
            <person name="Henrissat B."/>
            <person name="Howlett B.J."/>
            <person name="Kodira C."/>
            <person name="Kretschmer M."/>
            <person name="Lappartient A."/>
            <person name="Leroch M."/>
            <person name="Levis C."/>
            <person name="Mauceli E."/>
            <person name="Neuveglise C."/>
            <person name="Oeser B."/>
            <person name="Pearson M."/>
            <person name="Poulain J."/>
            <person name="Poussereau N."/>
            <person name="Quesneville H."/>
            <person name="Rascle C."/>
            <person name="Schumacher J."/>
            <person name="Segurens B."/>
            <person name="Sexton A."/>
            <person name="Silva E."/>
            <person name="Sirven C."/>
            <person name="Soanes D.M."/>
            <person name="Talbot N.J."/>
            <person name="Templeton M."/>
            <person name="Yandava C."/>
            <person name="Yarden O."/>
            <person name="Zeng Q."/>
            <person name="Rollins J.A."/>
            <person name="Lebrun M.H."/>
            <person name="Dickman M."/>
        </authorList>
    </citation>
    <scope>NUCLEOTIDE SEQUENCE [LARGE SCALE GENOMIC DNA]</scope>
    <source>
        <strain evidence="2">ATCC 18683 / 1980 / Ss-1</strain>
    </source>
</reference>
<dbReference type="EMBL" id="CH476639">
    <property type="protein sequence ID" value="EDN96119.1"/>
    <property type="molecule type" value="Genomic_DNA"/>
</dbReference>
<evidence type="ECO:0000313" key="1">
    <source>
        <dbReference type="EMBL" id="EDN96119.1"/>
    </source>
</evidence>
<dbReference type="KEGG" id="ssl:SS1G_12325"/>
<dbReference type="GeneID" id="5483424"/>
<name>A7F327_SCLS1</name>
<gene>
    <name evidence="1" type="ORF">SS1G_12325</name>
</gene>
<keyword evidence="2" id="KW-1185">Reference proteome</keyword>
<organism evidence="1 2">
    <name type="scientific">Sclerotinia sclerotiorum (strain ATCC 18683 / 1980 / Ss-1)</name>
    <name type="common">White mold</name>
    <name type="synonym">Whetzelinia sclerotiorum</name>
    <dbReference type="NCBI Taxonomy" id="665079"/>
    <lineage>
        <taxon>Eukaryota</taxon>
        <taxon>Fungi</taxon>
        <taxon>Dikarya</taxon>
        <taxon>Ascomycota</taxon>
        <taxon>Pezizomycotina</taxon>
        <taxon>Leotiomycetes</taxon>
        <taxon>Helotiales</taxon>
        <taxon>Sclerotiniaceae</taxon>
        <taxon>Sclerotinia</taxon>
    </lineage>
</organism>
<dbReference type="RefSeq" id="XP_001587295.1">
    <property type="nucleotide sequence ID" value="XM_001587245.1"/>
</dbReference>
<dbReference type="InParanoid" id="A7F327"/>
<dbReference type="AlphaFoldDB" id="A7F327"/>
<protein>
    <submittedName>
        <fullName evidence="1">Uncharacterized protein</fullName>
    </submittedName>
</protein>
<sequence length="77" mass="8409">MARLIVIHHIHGMAQTAQMGTPGAQCSQKLTSAAICLQILIHSSVSIPDSLMQDKVKRKKYNCSGPAVWSSCWFSPI</sequence>
<dbReference type="Proteomes" id="UP000001312">
    <property type="component" value="Unassembled WGS sequence"/>
</dbReference>
<accession>A7F327</accession>
<evidence type="ECO:0000313" key="2">
    <source>
        <dbReference type="Proteomes" id="UP000001312"/>
    </source>
</evidence>
<dbReference type="HOGENOM" id="CLU_2639594_0_0_1"/>